<evidence type="ECO:0000256" key="1">
    <source>
        <dbReference type="SAM" id="SignalP"/>
    </source>
</evidence>
<proteinExistence type="predicted"/>
<gene>
    <name evidence="3" type="ORF">DWU89_01440</name>
</gene>
<accession>A0A3D8HJ70</accession>
<dbReference type="EMBL" id="QREV01000002">
    <property type="protein sequence ID" value="RDU51006.1"/>
    <property type="molecule type" value="Genomic_DNA"/>
</dbReference>
<protein>
    <submittedName>
        <fullName evidence="3">PorT family protein</fullName>
    </submittedName>
</protein>
<keyword evidence="1" id="KW-0732">Signal</keyword>
<comment type="caution">
    <text evidence="3">The sequence shown here is derived from an EMBL/GenBank/DDBJ whole genome shotgun (WGS) entry which is preliminary data.</text>
</comment>
<dbReference type="SUPFAM" id="SSF56925">
    <property type="entry name" value="OMPA-like"/>
    <property type="match status" value="1"/>
</dbReference>
<evidence type="ECO:0000313" key="4">
    <source>
        <dbReference type="Proteomes" id="UP000256321"/>
    </source>
</evidence>
<dbReference type="Proteomes" id="UP000256321">
    <property type="component" value="Unassembled WGS sequence"/>
</dbReference>
<reference evidence="3 4" key="1">
    <citation type="submission" date="2018-07" db="EMBL/GenBank/DDBJ databases">
        <title>Parabacteroides acidifaciens nov. sp., isolated from human feces.</title>
        <authorList>
            <person name="Wang Y.J."/>
        </authorList>
    </citation>
    <scope>NUCLEOTIDE SEQUENCE [LARGE SCALE GENOMIC DNA]</scope>
    <source>
        <strain evidence="3 4">426-9</strain>
    </source>
</reference>
<evidence type="ECO:0000259" key="2">
    <source>
        <dbReference type="Pfam" id="PF13568"/>
    </source>
</evidence>
<dbReference type="InterPro" id="IPR025665">
    <property type="entry name" value="Beta-barrel_OMP_2"/>
</dbReference>
<sequence length="201" mass="23129">MNMKKVLLFALVLMLAAPMSAQWSVGGKIGLNTSSVNYPDDIENPSHCFGINGGFLTQYRFNRFFSLQAELLYMKQGYKEKDLIWINMGDDPMDMDIALHYLEIPFLAKFTHKTGLNLQLGPQIGFLLKRRLRVGEVVQQQKLMGEKQPFDFSLAFGAGYEFKNGFLFDFRYLLGLTSAYKNVEGFQNRTFYFSLGYKFDL</sequence>
<evidence type="ECO:0000313" key="3">
    <source>
        <dbReference type="EMBL" id="RDU51006.1"/>
    </source>
</evidence>
<feature type="domain" description="Outer membrane protein beta-barrel" evidence="2">
    <location>
        <begin position="22"/>
        <end position="179"/>
    </location>
</feature>
<dbReference type="Pfam" id="PF13568">
    <property type="entry name" value="OMP_b-brl_2"/>
    <property type="match status" value="1"/>
</dbReference>
<feature type="signal peptide" evidence="1">
    <location>
        <begin position="1"/>
        <end position="21"/>
    </location>
</feature>
<dbReference type="InterPro" id="IPR011250">
    <property type="entry name" value="OMP/PagP_B-barrel"/>
</dbReference>
<feature type="chain" id="PRO_5017762999" evidence="1">
    <location>
        <begin position="22"/>
        <end position="201"/>
    </location>
</feature>
<organism evidence="3 4">
    <name type="scientific">Parabacteroides acidifaciens</name>
    <dbReference type="NCBI Taxonomy" id="2290935"/>
    <lineage>
        <taxon>Bacteria</taxon>
        <taxon>Pseudomonadati</taxon>
        <taxon>Bacteroidota</taxon>
        <taxon>Bacteroidia</taxon>
        <taxon>Bacteroidales</taxon>
        <taxon>Tannerellaceae</taxon>
        <taxon>Parabacteroides</taxon>
    </lineage>
</organism>
<dbReference type="AlphaFoldDB" id="A0A3D8HJ70"/>
<name>A0A3D8HJ70_9BACT</name>